<evidence type="ECO:0000256" key="9">
    <source>
        <dbReference type="ARBA" id="ARBA00022786"/>
    </source>
</evidence>
<dbReference type="GO" id="GO:0005634">
    <property type="term" value="C:nucleus"/>
    <property type="evidence" value="ECO:0007669"/>
    <property type="project" value="TreeGrafter"/>
</dbReference>
<dbReference type="CDD" id="cd23818">
    <property type="entry name" value="RWD_RNF25"/>
    <property type="match status" value="1"/>
</dbReference>
<evidence type="ECO:0000259" key="16">
    <source>
        <dbReference type="PROSITE" id="PS50089"/>
    </source>
</evidence>
<comment type="similarity">
    <text evidence="11">Belongs to the RNF25 family.</text>
</comment>
<dbReference type="SUPFAM" id="SSF57850">
    <property type="entry name" value="RING/U-box"/>
    <property type="match status" value="1"/>
</dbReference>
<dbReference type="GO" id="GO:0061630">
    <property type="term" value="F:ubiquitin protein ligase activity"/>
    <property type="evidence" value="ECO:0007669"/>
    <property type="project" value="UniProtKB-EC"/>
</dbReference>
<feature type="region of interest" description="Disordered" evidence="15">
    <location>
        <begin position="229"/>
        <end position="328"/>
    </location>
</feature>
<evidence type="ECO:0000256" key="8">
    <source>
        <dbReference type="ARBA" id="ARBA00022771"/>
    </source>
</evidence>
<dbReference type="SMART" id="SM00591">
    <property type="entry name" value="RWD"/>
    <property type="match status" value="1"/>
</dbReference>
<accession>A0A091KFD3</accession>
<sequence>RWEPWEISITLHPATAQDQDSQYVRFTLVLSVPPQYPNKAPEISIRNPRGLSDEQIQKISQTLRSVAEAQLGTEVLYELIEKGKEILTDNNIPHGQCVICLYGFQEREAFTKTQCYHYFHSHCLARYAQHMEQEILMQQEEREQHLTPSPKQEVGVQCPVCRETLVYDLCALKAAPPPQHPLEPYRPDAKTLQHQEELRLIFKRQQEKGGIIDPEAERNRYFISLQAASPPSDVPVSASAVDVPQPPSQASAPEPAGAPEARAEPGRPERPAVPREQQSKRERHRGERPSPRGQGRQLCSGLQEPAEKAFPKPHSRSRAAALAERKELCPEDSLPITEVVDLKEEHRDVERWAPEEVAEARGREKENLAFNRSDHRAAPSWQGHHRPWDCGRWDRSRVQEHGSYPRAPRGRGVFRPSGRREAHLLEKESGS</sequence>
<protein>
    <recommendedName>
        <fullName evidence="12">E3 ubiquitin-protein ligase RNF25</fullName>
        <ecNumber evidence="4">2.3.2.27</ecNumber>
    </recommendedName>
    <alternativeName>
        <fullName evidence="13">RING finger protein 25</fullName>
    </alternativeName>
</protein>
<comment type="subcellular location">
    <subcellularLocation>
        <location evidence="2">Cytoplasm</location>
    </subcellularLocation>
</comment>
<dbReference type="PANTHER" id="PTHR13198:SF4">
    <property type="entry name" value="E3 UBIQUITIN-PROTEIN LIGASE RNF25"/>
    <property type="match status" value="1"/>
</dbReference>
<feature type="non-terminal residue" evidence="18">
    <location>
        <position position="1"/>
    </location>
</feature>
<evidence type="ECO:0000256" key="2">
    <source>
        <dbReference type="ARBA" id="ARBA00004496"/>
    </source>
</evidence>
<keyword evidence="10" id="KW-0862">Zinc</keyword>
<dbReference type="FunFam" id="3.30.40.10:FF:000215">
    <property type="entry name" value="E3 ubiquitin-protein ligase RNF25"/>
    <property type="match status" value="1"/>
</dbReference>
<feature type="compositionally biased region" description="Basic and acidic residues" evidence="15">
    <location>
        <begin position="386"/>
        <end position="400"/>
    </location>
</feature>
<feature type="non-terminal residue" evidence="18">
    <location>
        <position position="431"/>
    </location>
</feature>
<dbReference type="SUPFAM" id="SSF54495">
    <property type="entry name" value="UBC-like"/>
    <property type="match status" value="1"/>
</dbReference>
<dbReference type="Pfam" id="PF13639">
    <property type="entry name" value="zf-RING_2"/>
    <property type="match status" value="1"/>
</dbReference>
<dbReference type="EMBL" id="KK739177">
    <property type="protein sequence ID" value="KFP38133.1"/>
    <property type="molecule type" value="Genomic_DNA"/>
</dbReference>
<dbReference type="AlphaFoldDB" id="A0A091KFD3"/>
<name>A0A091KFD3_9AVES</name>
<keyword evidence="6" id="KW-0808">Transferase</keyword>
<comment type="pathway">
    <text evidence="3">Protein modification; protein ubiquitination.</text>
</comment>
<evidence type="ECO:0000256" key="4">
    <source>
        <dbReference type="ARBA" id="ARBA00012483"/>
    </source>
</evidence>
<dbReference type="InterPro" id="IPR006575">
    <property type="entry name" value="RWD_dom"/>
</dbReference>
<evidence type="ECO:0000256" key="3">
    <source>
        <dbReference type="ARBA" id="ARBA00004906"/>
    </source>
</evidence>
<evidence type="ECO:0000259" key="17">
    <source>
        <dbReference type="PROSITE" id="PS50908"/>
    </source>
</evidence>
<evidence type="ECO:0000256" key="6">
    <source>
        <dbReference type="ARBA" id="ARBA00022679"/>
    </source>
</evidence>
<dbReference type="InterPro" id="IPR013083">
    <property type="entry name" value="Znf_RING/FYVE/PHD"/>
</dbReference>
<keyword evidence="9" id="KW-0833">Ubl conjugation pathway</keyword>
<dbReference type="PROSITE" id="PS50908">
    <property type="entry name" value="RWD"/>
    <property type="match status" value="1"/>
</dbReference>
<evidence type="ECO:0000256" key="12">
    <source>
        <dbReference type="ARBA" id="ARBA00067354"/>
    </source>
</evidence>
<gene>
    <name evidence="18" type="ORF">N324_08140</name>
</gene>
<evidence type="ECO:0000256" key="11">
    <source>
        <dbReference type="ARBA" id="ARBA00060737"/>
    </source>
</evidence>
<evidence type="ECO:0000256" key="13">
    <source>
        <dbReference type="ARBA" id="ARBA00075535"/>
    </source>
</evidence>
<dbReference type="PANTHER" id="PTHR13198">
    <property type="entry name" value="RING FINGER PROTEIN 25"/>
    <property type="match status" value="1"/>
</dbReference>
<evidence type="ECO:0000256" key="7">
    <source>
        <dbReference type="ARBA" id="ARBA00022723"/>
    </source>
</evidence>
<evidence type="ECO:0000256" key="14">
    <source>
        <dbReference type="PROSITE-ProRule" id="PRU00175"/>
    </source>
</evidence>
<dbReference type="InterPro" id="IPR039133">
    <property type="entry name" value="RNF25"/>
</dbReference>
<feature type="compositionally biased region" description="Basic and acidic residues" evidence="15">
    <location>
        <begin position="418"/>
        <end position="431"/>
    </location>
</feature>
<feature type="compositionally biased region" description="Basic and acidic residues" evidence="15">
    <location>
        <begin position="261"/>
        <end position="290"/>
    </location>
</feature>
<feature type="domain" description="RING-type" evidence="16">
    <location>
        <begin position="97"/>
        <end position="162"/>
    </location>
</feature>
<feature type="region of interest" description="Disordered" evidence="15">
    <location>
        <begin position="357"/>
        <end position="431"/>
    </location>
</feature>
<keyword evidence="5" id="KW-0963">Cytoplasm</keyword>
<reference evidence="18 19" key="1">
    <citation type="submission" date="2014-04" db="EMBL/GenBank/DDBJ databases">
        <title>Genome evolution of avian class.</title>
        <authorList>
            <person name="Zhang G."/>
            <person name="Li C."/>
        </authorList>
    </citation>
    <scope>NUCLEOTIDE SEQUENCE [LARGE SCALE GENOMIC DNA]</scope>
    <source>
        <strain evidence="18">BGI_N324</strain>
    </source>
</reference>
<evidence type="ECO:0000256" key="10">
    <source>
        <dbReference type="ARBA" id="ARBA00022833"/>
    </source>
</evidence>
<comment type="catalytic activity">
    <reaction evidence="1">
        <text>S-ubiquitinyl-[E2 ubiquitin-conjugating enzyme]-L-cysteine + [acceptor protein]-L-lysine = [E2 ubiquitin-conjugating enzyme]-L-cysteine + N(6)-ubiquitinyl-[acceptor protein]-L-lysine.</text>
        <dbReference type="EC" id="2.3.2.27"/>
    </reaction>
</comment>
<dbReference type="CDD" id="cd16470">
    <property type="entry name" value="RING-H2_RNF25"/>
    <property type="match status" value="1"/>
</dbReference>
<dbReference type="FunFam" id="3.10.110.10:FF:000052">
    <property type="entry name" value="Putative e3 ubiquitin-protein ligase rnf25"/>
    <property type="match status" value="1"/>
</dbReference>
<dbReference type="GO" id="GO:0005737">
    <property type="term" value="C:cytoplasm"/>
    <property type="evidence" value="ECO:0007669"/>
    <property type="project" value="UniProtKB-SubCell"/>
</dbReference>
<evidence type="ECO:0000313" key="18">
    <source>
        <dbReference type="EMBL" id="KFP38133.1"/>
    </source>
</evidence>
<evidence type="ECO:0000256" key="15">
    <source>
        <dbReference type="SAM" id="MobiDB-lite"/>
    </source>
</evidence>
<dbReference type="PROSITE" id="PS50089">
    <property type="entry name" value="ZF_RING_2"/>
    <property type="match status" value="1"/>
</dbReference>
<evidence type="ECO:0000256" key="1">
    <source>
        <dbReference type="ARBA" id="ARBA00000900"/>
    </source>
</evidence>
<dbReference type="SMART" id="SM00184">
    <property type="entry name" value="RING"/>
    <property type="match status" value="1"/>
</dbReference>
<dbReference type="GO" id="GO:0016567">
    <property type="term" value="P:protein ubiquitination"/>
    <property type="evidence" value="ECO:0007669"/>
    <property type="project" value="TreeGrafter"/>
</dbReference>
<dbReference type="Pfam" id="PF05773">
    <property type="entry name" value="RWD"/>
    <property type="match status" value="1"/>
</dbReference>
<dbReference type="Gene3D" id="3.10.110.10">
    <property type="entry name" value="Ubiquitin Conjugating Enzyme"/>
    <property type="match status" value="1"/>
</dbReference>
<keyword evidence="7" id="KW-0479">Metal-binding</keyword>
<keyword evidence="19" id="KW-1185">Reference proteome</keyword>
<dbReference type="InterPro" id="IPR001841">
    <property type="entry name" value="Znf_RING"/>
</dbReference>
<organism evidence="18 19">
    <name type="scientific">Chlamydotis macqueenii</name>
    <name type="common">Macqueen's bustard</name>
    <dbReference type="NCBI Taxonomy" id="187382"/>
    <lineage>
        <taxon>Eukaryota</taxon>
        <taxon>Metazoa</taxon>
        <taxon>Chordata</taxon>
        <taxon>Craniata</taxon>
        <taxon>Vertebrata</taxon>
        <taxon>Euteleostomi</taxon>
        <taxon>Archelosauria</taxon>
        <taxon>Archosauria</taxon>
        <taxon>Dinosauria</taxon>
        <taxon>Saurischia</taxon>
        <taxon>Theropoda</taxon>
        <taxon>Coelurosauria</taxon>
        <taxon>Aves</taxon>
        <taxon>Neognathae</taxon>
        <taxon>Neoaves</taxon>
        <taxon>Otidimorphae</taxon>
        <taxon>Otidiformes</taxon>
        <taxon>Otididae</taxon>
        <taxon>Chlamydotis</taxon>
    </lineage>
</organism>
<proteinExistence type="inferred from homology"/>
<dbReference type="GO" id="GO:0008270">
    <property type="term" value="F:zinc ion binding"/>
    <property type="evidence" value="ECO:0007669"/>
    <property type="project" value="UniProtKB-KW"/>
</dbReference>
<dbReference type="InterPro" id="IPR016135">
    <property type="entry name" value="UBQ-conjugating_enzyme/RWD"/>
</dbReference>
<feature type="domain" description="RWD" evidence="17">
    <location>
        <begin position="1"/>
        <end position="90"/>
    </location>
</feature>
<keyword evidence="8 14" id="KW-0863">Zinc-finger</keyword>
<dbReference type="Gene3D" id="3.30.40.10">
    <property type="entry name" value="Zinc/RING finger domain, C3HC4 (zinc finger)"/>
    <property type="match status" value="1"/>
</dbReference>
<dbReference type="Proteomes" id="UP000053330">
    <property type="component" value="Unassembled WGS sequence"/>
</dbReference>
<feature type="compositionally biased region" description="Low complexity" evidence="15">
    <location>
        <begin position="229"/>
        <end position="260"/>
    </location>
</feature>
<feature type="compositionally biased region" description="Basic and acidic residues" evidence="15">
    <location>
        <begin position="357"/>
        <end position="377"/>
    </location>
</feature>
<evidence type="ECO:0000256" key="5">
    <source>
        <dbReference type="ARBA" id="ARBA00022490"/>
    </source>
</evidence>
<dbReference type="EC" id="2.3.2.27" evidence="4"/>
<evidence type="ECO:0000313" key="19">
    <source>
        <dbReference type="Proteomes" id="UP000053330"/>
    </source>
</evidence>